<feature type="signal peptide" evidence="1">
    <location>
        <begin position="1"/>
        <end position="22"/>
    </location>
</feature>
<dbReference type="InterPro" id="IPR041325">
    <property type="entry name" value="Gln_deamidase_2"/>
</dbReference>
<feature type="chain" id="PRO_5018258828" description="Protein glutaminase domain-containing protein" evidence="1">
    <location>
        <begin position="23"/>
        <end position="342"/>
    </location>
</feature>
<gene>
    <name evidence="3" type="ORF">D1632_06045</name>
</gene>
<evidence type="ECO:0000259" key="2">
    <source>
        <dbReference type="Pfam" id="PF18626"/>
    </source>
</evidence>
<comment type="caution">
    <text evidence="3">The sequence shown here is derived from an EMBL/GenBank/DDBJ whole genome shotgun (WGS) entry which is preliminary data.</text>
</comment>
<name>A0A3M7L8Y7_9FLAO</name>
<dbReference type="PROSITE" id="PS51257">
    <property type="entry name" value="PROKAR_LIPOPROTEIN"/>
    <property type="match status" value="1"/>
</dbReference>
<dbReference type="Gene3D" id="3.10.620.30">
    <property type="match status" value="1"/>
</dbReference>
<dbReference type="Proteomes" id="UP000267524">
    <property type="component" value="Unassembled WGS sequence"/>
</dbReference>
<evidence type="ECO:0000313" key="3">
    <source>
        <dbReference type="EMBL" id="RMZ59208.1"/>
    </source>
</evidence>
<evidence type="ECO:0000256" key="1">
    <source>
        <dbReference type="SAM" id="SignalP"/>
    </source>
</evidence>
<keyword evidence="1" id="KW-0732">Signal</keyword>
<dbReference type="Gene3D" id="2.40.50.340">
    <property type="match status" value="1"/>
</dbReference>
<sequence>MKKTFFLAAMCFVMATVTSCNQDRDMNEQSTLESTIHTGELDELGAYIPDQIVKNSDKYLVGFMVSEQTYTIKSDSENTEKIALLNNAVKSETPVLIYLKKGTYEIAKVEKVSESEVSKIKSSFMQSSDMRAKRAVTGGWKSFDNFVEVANIMDELKAYEYSGRARDISSISFGYNRNGQPFYTAFNPNFLPTISGWFKANYRYTKDGCFARATVMSKFLISKGYSCEKVWVYGAGSLKNNWSYHVAVSVSVRLHNNSITKLVIDPSLNNAPMSGDSWKKLCLKEPSNSNNFILRYSPTNVFYRSPQGVYNYDSMDLRTNCVLEQTKNTDNLTPLRINACMK</sequence>
<reference evidence="3 4" key="1">
    <citation type="submission" date="2018-08" db="EMBL/GenBank/DDBJ databases">
        <title>Chryseobacterium nematophagum: a novel matrix digesting pathogen of nematodes.</title>
        <authorList>
            <person name="Page A."/>
            <person name="Roberts M."/>
            <person name="Felix M.-A."/>
            <person name="Weir W."/>
        </authorList>
    </citation>
    <scope>NUCLEOTIDE SEQUENCE [LARGE SCALE GENOMIC DNA]</scope>
    <source>
        <strain evidence="3 4">JUb275</strain>
    </source>
</reference>
<dbReference type="EMBL" id="QWIV01000013">
    <property type="protein sequence ID" value="RMZ59208.1"/>
    <property type="molecule type" value="Genomic_DNA"/>
</dbReference>
<accession>A0A3M7L8Y7</accession>
<proteinExistence type="predicted"/>
<protein>
    <recommendedName>
        <fullName evidence="2">Protein glutaminase domain-containing protein</fullName>
    </recommendedName>
</protein>
<dbReference type="Pfam" id="PF18626">
    <property type="entry name" value="Gln_deamidase_2"/>
    <property type="match status" value="1"/>
</dbReference>
<dbReference type="RefSeq" id="WP_122546330.1">
    <property type="nucleotide sequence ID" value="NZ_QWIV01000013.1"/>
</dbReference>
<organism evidence="3 4">
    <name type="scientific">Chryseobacterium nematophagum</name>
    <dbReference type="NCBI Taxonomy" id="2305228"/>
    <lineage>
        <taxon>Bacteria</taxon>
        <taxon>Pseudomonadati</taxon>
        <taxon>Bacteroidota</taxon>
        <taxon>Flavobacteriia</taxon>
        <taxon>Flavobacteriales</taxon>
        <taxon>Weeksellaceae</taxon>
        <taxon>Chryseobacterium group</taxon>
        <taxon>Chryseobacterium</taxon>
    </lineage>
</organism>
<dbReference type="AlphaFoldDB" id="A0A3M7L8Y7"/>
<evidence type="ECO:0000313" key="4">
    <source>
        <dbReference type="Proteomes" id="UP000267524"/>
    </source>
</evidence>
<feature type="domain" description="Protein glutaminase" evidence="2">
    <location>
        <begin position="201"/>
        <end position="280"/>
    </location>
</feature>
<keyword evidence="4" id="KW-1185">Reference proteome</keyword>